<dbReference type="AlphaFoldDB" id="A0A0F9PQ47"/>
<comment type="caution">
    <text evidence="1">The sequence shown here is derived from an EMBL/GenBank/DDBJ whole genome shotgun (WGS) entry which is preliminary data.</text>
</comment>
<organism evidence="1">
    <name type="scientific">marine sediment metagenome</name>
    <dbReference type="NCBI Taxonomy" id="412755"/>
    <lineage>
        <taxon>unclassified sequences</taxon>
        <taxon>metagenomes</taxon>
        <taxon>ecological metagenomes</taxon>
    </lineage>
</organism>
<protein>
    <submittedName>
        <fullName evidence="1">Uncharacterized protein</fullName>
    </submittedName>
</protein>
<name>A0A0F9PQ47_9ZZZZ</name>
<evidence type="ECO:0000313" key="1">
    <source>
        <dbReference type="EMBL" id="KKN03226.1"/>
    </source>
</evidence>
<gene>
    <name evidence="1" type="ORF">LCGC14_1109800</name>
</gene>
<reference evidence="1" key="1">
    <citation type="journal article" date="2015" name="Nature">
        <title>Complex archaea that bridge the gap between prokaryotes and eukaryotes.</title>
        <authorList>
            <person name="Spang A."/>
            <person name="Saw J.H."/>
            <person name="Jorgensen S.L."/>
            <person name="Zaremba-Niedzwiedzka K."/>
            <person name="Martijn J."/>
            <person name="Lind A.E."/>
            <person name="van Eijk R."/>
            <person name="Schleper C."/>
            <person name="Guy L."/>
            <person name="Ettema T.J."/>
        </authorList>
    </citation>
    <scope>NUCLEOTIDE SEQUENCE</scope>
</reference>
<dbReference type="EMBL" id="LAZR01005057">
    <property type="protein sequence ID" value="KKN03226.1"/>
    <property type="molecule type" value="Genomic_DNA"/>
</dbReference>
<sequence length="75" mass="8414">MSLPSHTVITEKDRPVAYALRRLALEAEQLSGRLMDASDVVAELEKRELLGRAMVERQRQMLNDAAQHPTGDTEP</sequence>
<accession>A0A0F9PQ47</accession>
<proteinExistence type="predicted"/>